<sequence>MLAGWPVRVEMIAVVGALKVRVAARVSNSGSAGSIDGEWKAWLTRSGVVL</sequence>
<name>A0A7Z7ITI3_9MYCO</name>
<dbReference type="AlphaFoldDB" id="A0A7Z7ITI3"/>
<keyword evidence="2" id="KW-1185">Reference proteome</keyword>
<protein>
    <submittedName>
        <fullName evidence="1">Uncharacterized protein</fullName>
    </submittedName>
</protein>
<dbReference type="EMBL" id="OCTY01000048">
    <property type="protein sequence ID" value="SOK27523.1"/>
    <property type="molecule type" value="Genomic_DNA"/>
</dbReference>
<evidence type="ECO:0000313" key="1">
    <source>
        <dbReference type="EMBL" id="SOK27523.1"/>
    </source>
</evidence>
<accession>A0A7Z7ITI3</accession>
<evidence type="ECO:0000313" key="2">
    <source>
        <dbReference type="Proteomes" id="UP000554965"/>
    </source>
</evidence>
<reference evidence="1 2" key="1">
    <citation type="submission" date="2017-10" db="EMBL/GenBank/DDBJ databases">
        <authorList>
            <consortium name="Urmite Genomes"/>
        </authorList>
    </citation>
    <scope>NUCLEOTIDE SEQUENCE [LARGE SCALE GENOMIC DNA]</scope>
    <source>
        <strain evidence="1 2">FB-527</strain>
    </source>
</reference>
<proteinExistence type="predicted"/>
<gene>
    <name evidence="1" type="ORF">MSIMFB_05733</name>
</gene>
<dbReference type="Proteomes" id="UP000554965">
    <property type="component" value="Unassembled WGS sequence"/>
</dbReference>
<comment type="caution">
    <text evidence="1">The sequence shown here is derived from an EMBL/GenBank/DDBJ whole genome shotgun (WGS) entry which is preliminary data.</text>
</comment>
<organism evidence="1 2">
    <name type="scientific">Mycobacterium simulans</name>
    <dbReference type="NCBI Taxonomy" id="627089"/>
    <lineage>
        <taxon>Bacteria</taxon>
        <taxon>Bacillati</taxon>
        <taxon>Actinomycetota</taxon>
        <taxon>Actinomycetes</taxon>
        <taxon>Mycobacteriales</taxon>
        <taxon>Mycobacteriaceae</taxon>
        <taxon>Mycobacterium</taxon>
    </lineage>
</organism>